<protein>
    <submittedName>
        <fullName evidence="1">Uncharacterized protein</fullName>
    </submittedName>
</protein>
<reference evidence="1" key="1">
    <citation type="journal article" date="2020" name="Nat. Commun.">
        <title>Large-scale genome sequencing of mycorrhizal fungi provides insights into the early evolution of symbiotic traits.</title>
        <authorList>
            <person name="Miyauchi S."/>
            <person name="Kiss E."/>
            <person name="Kuo A."/>
            <person name="Drula E."/>
            <person name="Kohler A."/>
            <person name="Sanchez-Garcia M."/>
            <person name="Morin E."/>
            <person name="Andreopoulos B."/>
            <person name="Barry K.W."/>
            <person name="Bonito G."/>
            <person name="Buee M."/>
            <person name="Carver A."/>
            <person name="Chen C."/>
            <person name="Cichocki N."/>
            <person name="Clum A."/>
            <person name="Culley D."/>
            <person name="Crous P.W."/>
            <person name="Fauchery L."/>
            <person name="Girlanda M."/>
            <person name="Hayes R.D."/>
            <person name="Keri Z."/>
            <person name="LaButti K."/>
            <person name="Lipzen A."/>
            <person name="Lombard V."/>
            <person name="Magnuson J."/>
            <person name="Maillard F."/>
            <person name="Murat C."/>
            <person name="Nolan M."/>
            <person name="Ohm R.A."/>
            <person name="Pangilinan J."/>
            <person name="Pereira M.F."/>
            <person name="Perotto S."/>
            <person name="Peter M."/>
            <person name="Pfister S."/>
            <person name="Riley R."/>
            <person name="Sitrit Y."/>
            <person name="Stielow J.B."/>
            <person name="Szollosi G."/>
            <person name="Zifcakova L."/>
            <person name="Stursova M."/>
            <person name="Spatafora J.W."/>
            <person name="Tedersoo L."/>
            <person name="Vaario L.M."/>
            <person name="Yamada A."/>
            <person name="Yan M."/>
            <person name="Wang P."/>
            <person name="Xu J."/>
            <person name="Bruns T."/>
            <person name="Baldrian P."/>
            <person name="Vilgalys R."/>
            <person name="Dunand C."/>
            <person name="Henrissat B."/>
            <person name="Grigoriev I.V."/>
            <person name="Hibbett D."/>
            <person name="Nagy L.G."/>
            <person name="Martin F.M."/>
        </authorList>
    </citation>
    <scope>NUCLEOTIDE SEQUENCE</scope>
    <source>
        <strain evidence="1">UH-Tt-Lm1</strain>
    </source>
</reference>
<comment type="caution">
    <text evidence="1">The sequence shown here is derived from an EMBL/GenBank/DDBJ whole genome shotgun (WGS) entry which is preliminary data.</text>
</comment>
<dbReference type="Proteomes" id="UP000736335">
    <property type="component" value="Unassembled WGS sequence"/>
</dbReference>
<proteinExistence type="predicted"/>
<keyword evidence="2" id="KW-1185">Reference proteome</keyword>
<dbReference type="EMBL" id="WIUZ02000043">
    <property type="protein sequence ID" value="KAF9777377.1"/>
    <property type="molecule type" value="Genomic_DNA"/>
</dbReference>
<evidence type="ECO:0000313" key="2">
    <source>
        <dbReference type="Proteomes" id="UP000736335"/>
    </source>
</evidence>
<reference evidence="1" key="2">
    <citation type="submission" date="2020-11" db="EMBL/GenBank/DDBJ databases">
        <authorList>
            <consortium name="DOE Joint Genome Institute"/>
            <person name="Kuo A."/>
            <person name="Miyauchi S."/>
            <person name="Kiss E."/>
            <person name="Drula E."/>
            <person name="Kohler A."/>
            <person name="Sanchez-Garcia M."/>
            <person name="Andreopoulos B."/>
            <person name="Barry K.W."/>
            <person name="Bonito G."/>
            <person name="Buee M."/>
            <person name="Carver A."/>
            <person name="Chen C."/>
            <person name="Cichocki N."/>
            <person name="Clum A."/>
            <person name="Culley D."/>
            <person name="Crous P.W."/>
            <person name="Fauchery L."/>
            <person name="Girlanda M."/>
            <person name="Hayes R."/>
            <person name="Keri Z."/>
            <person name="Labutti K."/>
            <person name="Lipzen A."/>
            <person name="Lombard V."/>
            <person name="Magnuson J."/>
            <person name="Maillard F."/>
            <person name="Morin E."/>
            <person name="Murat C."/>
            <person name="Nolan M."/>
            <person name="Ohm R."/>
            <person name="Pangilinan J."/>
            <person name="Pereira M."/>
            <person name="Perotto S."/>
            <person name="Peter M."/>
            <person name="Riley R."/>
            <person name="Sitrit Y."/>
            <person name="Stielow B."/>
            <person name="Szollosi G."/>
            <person name="Zifcakova L."/>
            <person name="Stursova M."/>
            <person name="Spatafora J.W."/>
            <person name="Tedersoo L."/>
            <person name="Vaario L.-M."/>
            <person name="Yamada A."/>
            <person name="Yan M."/>
            <person name="Wang P."/>
            <person name="Xu J."/>
            <person name="Bruns T."/>
            <person name="Baldrian P."/>
            <person name="Vilgalys R."/>
            <person name="Henrissat B."/>
            <person name="Grigoriev I.V."/>
            <person name="Hibbett D."/>
            <person name="Nagy L.G."/>
            <person name="Martin F.M."/>
        </authorList>
    </citation>
    <scope>NUCLEOTIDE SEQUENCE</scope>
    <source>
        <strain evidence="1">UH-Tt-Lm1</strain>
    </source>
</reference>
<dbReference type="AlphaFoldDB" id="A0A9P6H1F1"/>
<name>A0A9P6H1F1_9AGAM</name>
<accession>A0A9P6H1F1</accession>
<gene>
    <name evidence="1" type="ORF">BJ322DRAFT_1025788</name>
</gene>
<organism evidence="1 2">
    <name type="scientific">Thelephora terrestris</name>
    <dbReference type="NCBI Taxonomy" id="56493"/>
    <lineage>
        <taxon>Eukaryota</taxon>
        <taxon>Fungi</taxon>
        <taxon>Dikarya</taxon>
        <taxon>Basidiomycota</taxon>
        <taxon>Agaricomycotina</taxon>
        <taxon>Agaricomycetes</taxon>
        <taxon>Thelephorales</taxon>
        <taxon>Thelephoraceae</taxon>
        <taxon>Thelephora</taxon>
    </lineage>
</organism>
<sequence>MNSDPGGEFDAILSDQIILTVDVGTWISPFNYEPYEAEDEQRDEKLPAIEISSPSGQPVSALMVTKTNLPLGHHVPALATCSSLILLTPWARNVIKLSLEGSEKKTVTVAAAQCEAKPQEVCEERMLEGLAEGSITSSENQITDWKSIYNGVTTSAPQSTTDMSPPHLAQELLDLIVDHLHQDSDAIQECSFVSKSWIPRASKHLFEKVKFTTRRQFKLWERTFPVPLSSPGRYTKSLSICALCATFRSEEACSWIRAFPNVSSFKVYSHGAADIYEYNMTFAEENYIPFGISLVPFHGFSLVLKSLTIGISHLPPQEVLEFILSFPLLKDLTVHGLGAQNHYDEEEDQMNLQIPSVFPPLTGTLDLISRKCSLRFTVNRLLGLPNGIHFQALRLWLVFEEDSPSERRVATTRGLIKECSPTLKDLLIVFDETSIADAGNTSSFFLDLSMAARLETLTFCPWTMDVGWVIRTLATIPGDHINIKIKLVYDVIPVKHLARGLQFAGAVDPTIFRQWLRLDGLIVQLWESSEILTDVFCHDPCTGWLAWGVGVATGTLLPEATRRGVVTVEQFYDRFWLDAD</sequence>
<evidence type="ECO:0000313" key="1">
    <source>
        <dbReference type="EMBL" id="KAF9777377.1"/>
    </source>
</evidence>